<dbReference type="Proteomes" id="UP000324222">
    <property type="component" value="Unassembled WGS sequence"/>
</dbReference>
<protein>
    <submittedName>
        <fullName evidence="2">Uncharacterized protein</fullName>
    </submittedName>
</protein>
<dbReference type="AlphaFoldDB" id="A0A5B7GEB8"/>
<evidence type="ECO:0000256" key="1">
    <source>
        <dbReference type="SAM" id="MobiDB-lite"/>
    </source>
</evidence>
<dbReference type="EMBL" id="VSRR010012693">
    <property type="protein sequence ID" value="MPC54864.1"/>
    <property type="molecule type" value="Genomic_DNA"/>
</dbReference>
<accession>A0A5B7GEB8</accession>
<evidence type="ECO:0000313" key="3">
    <source>
        <dbReference type="Proteomes" id="UP000324222"/>
    </source>
</evidence>
<keyword evidence="3" id="KW-1185">Reference proteome</keyword>
<feature type="region of interest" description="Disordered" evidence="1">
    <location>
        <begin position="88"/>
        <end position="126"/>
    </location>
</feature>
<gene>
    <name evidence="2" type="ORF">E2C01_048793</name>
</gene>
<reference evidence="2 3" key="1">
    <citation type="submission" date="2019-05" db="EMBL/GenBank/DDBJ databases">
        <title>Another draft genome of Portunus trituberculatus and its Hox gene families provides insights of decapod evolution.</title>
        <authorList>
            <person name="Jeong J.-H."/>
            <person name="Song I."/>
            <person name="Kim S."/>
            <person name="Choi T."/>
            <person name="Kim D."/>
            <person name="Ryu S."/>
            <person name="Kim W."/>
        </authorList>
    </citation>
    <scope>NUCLEOTIDE SEQUENCE [LARGE SCALE GENOMIC DNA]</scope>
    <source>
        <tissue evidence="2">Muscle</tissue>
    </source>
</reference>
<organism evidence="2 3">
    <name type="scientific">Portunus trituberculatus</name>
    <name type="common">Swimming crab</name>
    <name type="synonym">Neptunus trituberculatus</name>
    <dbReference type="NCBI Taxonomy" id="210409"/>
    <lineage>
        <taxon>Eukaryota</taxon>
        <taxon>Metazoa</taxon>
        <taxon>Ecdysozoa</taxon>
        <taxon>Arthropoda</taxon>
        <taxon>Crustacea</taxon>
        <taxon>Multicrustacea</taxon>
        <taxon>Malacostraca</taxon>
        <taxon>Eumalacostraca</taxon>
        <taxon>Eucarida</taxon>
        <taxon>Decapoda</taxon>
        <taxon>Pleocyemata</taxon>
        <taxon>Brachyura</taxon>
        <taxon>Eubrachyura</taxon>
        <taxon>Portunoidea</taxon>
        <taxon>Portunidae</taxon>
        <taxon>Portuninae</taxon>
        <taxon>Portunus</taxon>
    </lineage>
</organism>
<proteinExistence type="predicted"/>
<sequence>MSPSLYISTQPAYRSSISPVTEFFPVDSQLQHAASLPRAEDNEYTTSLIIASPSPPPKSSSIKFSHFFFRPSIPPCLTQSLSSAITRRTLSPPDRYPHTIALSPHPAPPSPAIRATSMPLNEGDTR</sequence>
<name>A0A5B7GEB8_PORTR</name>
<evidence type="ECO:0000313" key="2">
    <source>
        <dbReference type="EMBL" id="MPC54864.1"/>
    </source>
</evidence>
<comment type="caution">
    <text evidence="2">The sequence shown here is derived from an EMBL/GenBank/DDBJ whole genome shotgun (WGS) entry which is preliminary data.</text>
</comment>